<dbReference type="GeneID" id="25267813"/>
<organism evidence="1 2">
    <name type="scientific">Tilletiaria anomala (strain ATCC 24038 / CBS 436.72 / UBC 951)</name>
    <dbReference type="NCBI Taxonomy" id="1037660"/>
    <lineage>
        <taxon>Eukaryota</taxon>
        <taxon>Fungi</taxon>
        <taxon>Dikarya</taxon>
        <taxon>Basidiomycota</taxon>
        <taxon>Ustilaginomycotina</taxon>
        <taxon>Exobasidiomycetes</taxon>
        <taxon>Georgefischeriales</taxon>
        <taxon>Tilletiariaceae</taxon>
        <taxon>Tilletiaria</taxon>
    </lineage>
</organism>
<evidence type="ECO:0000313" key="2">
    <source>
        <dbReference type="Proteomes" id="UP000027361"/>
    </source>
</evidence>
<dbReference type="EMBL" id="JMSN01000219">
    <property type="protein sequence ID" value="KDN35353.1"/>
    <property type="molecule type" value="Genomic_DNA"/>
</dbReference>
<dbReference type="InParanoid" id="A0A066V555"/>
<dbReference type="Proteomes" id="UP000027361">
    <property type="component" value="Unassembled WGS sequence"/>
</dbReference>
<accession>A0A066V555</accession>
<gene>
    <name evidence="1" type="ORF">K437DRAFT_78336</name>
</gene>
<dbReference type="AlphaFoldDB" id="A0A066V555"/>
<proteinExistence type="predicted"/>
<dbReference type="HOGENOM" id="CLU_1929064_0_0_1"/>
<comment type="caution">
    <text evidence="1">The sequence shown here is derived from an EMBL/GenBank/DDBJ whole genome shotgun (WGS) entry which is preliminary data.</text>
</comment>
<dbReference type="RefSeq" id="XP_013239781.1">
    <property type="nucleotide sequence ID" value="XM_013384327.1"/>
</dbReference>
<evidence type="ECO:0000313" key="1">
    <source>
        <dbReference type="EMBL" id="KDN35353.1"/>
    </source>
</evidence>
<reference evidence="1 2" key="1">
    <citation type="submission" date="2014-05" db="EMBL/GenBank/DDBJ databases">
        <title>Draft genome sequence of a rare smut relative, Tilletiaria anomala UBC 951.</title>
        <authorList>
            <consortium name="DOE Joint Genome Institute"/>
            <person name="Toome M."/>
            <person name="Kuo A."/>
            <person name="Henrissat B."/>
            <person name="Lipzen A."/>
            <person name="Tritt A."/>
            <person name="Yoshinaga Y."/>
            <person name="Zane M."/>
            <person name="Barry K."/>
            <person name="Grigoriev I.V."/>
            <person name="Spatafora J.W."/>
            <person name="Aimea M.C."/>
        </authorList>
    </citation>
    <scope>NUCLEOTIDE SEQUENCE [LARGE SCALE GENOMIC DNA]</scope>
    <source>
        <strain evidence="1 2">UBC 951</strain>
    </source>
</reference>
<keyword evidence="2" id="KW-1185">Reference proteome</keyword>
<protein>
    <submittedName>
        <fullName evidence="1">Uncharacterized protein</fullName>
    </submittedName>
</protein>
<sequence length="131" mass="13929">MLLCYIRRIAFIACTAERPLHSLCSLCAISFCLSEPESIVAHHPHPPTAHIGNSCPAGHREAHAELGLQTLPIHSLAPRSDPGAGATRQRAAGATLNTLLCNLVVSRSALPGISVCTLLPSSARHRLNRNC</sequence>
<name>A0A066V555_TILAU</name>